<evidence type="ECO:0000313" key="7">
    <source>
        <dbReference type="Proteomes" id="UP000054107"/>
    </source>
</evidence>
<reference evidence="6 7" key="1">
    <citation type="submission" date="2014-09" db="EMBL/GenBank/DDBJ databases">
        <authorList>
            <person name="Ellenberger Sabrina"/>
        </authorList>
    </citation>
    <scope>NUCLEOTIDE SEQUENCE [LARGE SCALE GENOMIC DNA]</scope>
    <source>
        <strain evidence="6 7">CBS 412.66</strain>
    </source>
</reference>
<keyword evidence="3" id="KW-0813">Transport</keyword>
<dbReference type="InterPro" id="IPR007317">
    <property type="entry name" value="GET4"/>
</dbReference>
<dbReference type="FunFam" id="1.25.40.10:FF:000060">
    <property type="entry name" value="Golgi to ER traffic protein 4 homolog"/>
    <property type="match status" value="1"/>
</dbReference>
<name>A0A0B7N8K4_9FUNG</name>
<dbReference type="Proteomes" id="UP000054107">
    <property type="component" value="Unassembled WGS sequence"/>
</dbReference>
<dbReference type="OrthoDB" id="10252405at2759"/>
<feature type="compositionally biased region" description="Low complexity" evidence="5">
    <location>
        <begin position="315"/>
        <end position="329"/>
    </location>
</feature>
<comment type="subcellular location">
    <subcellularLocation>
        <location evidence="1">Cytoplasm</location>
        <location evidence="1">Cytosol</location>
    </subcellularLocation>
</comment>
<keyword evidence="4" id="KW-0963">Cytoplasm</keyword>
<protein>
    <recommendedName>
        <fullName evidence="8">DUF410-domain-containing protein</fullName>
    </recommendedName>
</protein>
<comment type="similarity">
    <text evidence="2">Belongs to the GET4 family.</text>
</comment>
<gene>
    <name evidence="6" type="primary">PARPA_08955.1 scaffold 35302</name>
</gene>
<dbReference type="EMBL" id="LN731702">
    <property type="protein sequence ID" value="CEP14770.1"/>
    <property type="molecule type" value="Genomic_DNA"/>
</dbReference>
<dbReference type="Pfam" id="PF04190">
    <property type="entry name" value="GET4"/>
    <property type="match status" value="1"/>
</dbReference>
<evidence type="ECO:0000313" key="6">
    <source>
        <dbReference type="EMBL" id="CEP14770.1"/>
    </source>
</evidence>
<evidence type="ECO:0000256" key="3">
    <source>
        <dbReference type="ARBA" id="ARBA00022448"/>
    </source>
</evidence>
<dbReference type="AlphaFoldDB" id="A0A0B7N8K4"/>
<evidence type="ECO:0000256" key="1">
    <source>
        <dbReference type="ARBA" id="ARBA00004514"/>
    </source>
</evidence>
<dbReference type="GO" id="GO:0005829">
    <property type="term" value="C:cytosol"/>
    <property type="evidence" value="ECO:0007669"/>
    <property type="project" value="UniProtKB-SubCell"/>
</dbReference>
<dbReference type="GO" id="GO:0045048">
    <property type="term" value="P:protein insertion into ER membrane"/>
    <property type="evidence" value="ECO:0007669"/>
    <property type="project" value="InterPro"/>
</dbReference>
<keyword evidence="7" id="KW-1185">Reference proteome</keyword>
<dbReference type="PANTHER" id="PTHR12875:SF0">
    <property type="entry name" value="GOLGI TO ER TRAFFIC PROTEIN 4 HOMOLOG"/>
    <property type="match status" value="1"/>
</dbReference>
<dbReference type="PANTHER" id="PTHR12875">
    <property type="entry name" value="GOLGI TO ER TRAFFIC PROTEIN 4 HOMOLOG"/>
    <property type="match status" value="1"/>
</dbReference>
<dbReference type="InterPro" id="IPR011990">
    <property type="entry name" value="TPR-like_helical_dom_sf"/>
</dbReference>
<evidence type="ECO:0000256" key="2">
    <source>
        <dbReference type="ARBA" id="ARBA00005351"/>
    </source>
</evidence>
<evidence type="ECO:0000256" key="4">
    <source>
        <dbReference type="ARBA" id="ARBA00022490"/>
    </source>
</evidence>
<accession>A0A0B7N8K4</accession>
<evidence type="ECO:0000256" key="5">
    <source>
        <dbReference type="SAM" id="MobiDB-lite"/>
    </source>
</evidence>
<sequence>MSSKGLEKTLQKLRDSVNNGNYYEAQQMYRTVARRYNKQQKYTDTIRLLHDGAILLFKHKQNGSASDLANYMLETYKMAHLPVNEESLDRVAEILSLFPIAEVGRKAFISNAFRWTKDEGDYTEGDPDLHDFVGTMFFNEKQYSLAEDHLLVGTDHSAELIGKLAYYWAVEENAQWKGIYLARIVFQFLVSKDIHHAILAYKNFIKAGSQPVVADSKVRRAPAEEPTPFHIYADPWLNFTQMLLLTVQRDGKDLFIELKKKYEGLYGNEANFEELVDEIGLAFFNIPKPMKQGNMMQDLMAKLFSGGGGGGNNPLLQLGGASGAAASKPSGEDLD</sequence>
<proteinExistence type="inferred from homology"/>
<dbReference type="STRING" id="35722.A0A0B7N8K4"/>
<evidence type="ECO:0008006" key="8">
    <source>
        <dbReference type="Google" id="ProtNLM"/>
    </source>
</evidence>
<organism evidence="6 7">
    <name type="scientific">Parasitella parasitica</name>
    <dbReference type="NCBI Taxonomy" id="35722"/>
    <lineage>
        <taxon>Eukaryota</taxon>
        <taxon>Fungi</taxon>
        <taxon>Fungi incertae sedis</taxon>
        <taxon>Mucoromycota</taxon>
        <taxon>Mucoromycotina</taxon>
        <taxon>Mucoromycetes</taxon>
        <taxon>Mucorales</taxon>
        <taxon>Mucorineae</taxon>
        <taxon>Mucoraceae</taxon>
        <taxon>Parasitella</taxon>
    </lineage>
</organism>
<dbReference type="Gene3D" id="1.25.40.10">
    <property type="entry name" value="Tetratricopeptide repeat domain"/>
    <property type="match status" value="1"/>
</dbReference>
<feature type="region of interest" description="Disordered" evidence="5">
    <location>
        <begin position="315"/>
        <end position="335"/>
    </location>
</feature>